<evidence type="ECO:0000259" key="3">
    <source>
        <dbReference type="Pfam" id="PF13477"/>
    </source>
</evidence>
<protein>
    <submittedName>
        <fullName evidence="4">Glycosyltransferase family 4 protein</fullName>
    </submittedName>
</protein>
<accession>A0ABR7QL05</accession>
<evidence type="ECO:0000259" key="2">
    <source>
        <dbReference type="Pfam" id="PF00534"/>
    </source>
</evidence>
<keyword evidence="1" id="KW-0808">Transferase</keyword>
<dbReference type="PANTHER" id="PTHR46401">
    <property type="entry name" value="GLYCOSYLTRANSFERASE WBBK-RELATED"/>
    <property type="match status" value="1"/>
</dbReference>
<dbReference type="CDD" id="cd03801">
    <property type="entry name" value="GT4_PimA-like"/>
    <property type="match status" value="1"/>
</dbReference>
<reference evidence="4 5" key="1">
    <citation type="submission" date="2020-08" db="EMBL/GenBank/DDBJ databases">
        <title>Arenibacter gaetbuli sp. nov., isolated from a sand dune.</title>
        <authorList>
            <person name="Park S."/>
            <person name="Yoon J.-H."/>
        </authorList>
    </citation>
    <scope>NUCLEOTIDE SEQUENCE [LARGE SCALE GENOMIC DNA]</scope>
    <source>
        <strain evidence="4 5">BSSL-BM3</strain>
    </source>
</reference>
<dbReference type="Proteomes" id="UP000618952">
    <property type="component" value="Unassembled WGS sequence"/>
</dbReference>
<gene>
    <name evidence="4" type="ORF">H4O18_07710</name>
</gene>
<dbReference type="Pfam" id="PF00534">
    <property type="entry name" value="Glycos_transf_1"/>
    <property type="match status" value="1"/>
</dbReference>
<dbReference type="InterPro" id="IPR001296">
    <property type="entry name" value="Glyco_trans_1"/>
</dbReference>
<evidence type="ECO:0000313" key="5">
    <source>
        <dbReference type="Proteomes" id="UP000618952"/>
    </source>
</evidence>
<dbReference type="Gene3D" id="3.40.50.2000">
    <property type="entry name" value="Glycogen Phosphorylase B"/>
    <property type="match status" value="2"/>
</dbReference>
<name>A0ABR7QL05_9FLAO</name>
<organism evidence="4 5">
    <name type="scientific">Arenibacter arenosicollis</name>
    <dbReference type="NCBI Taxonomy" id="2762274"/>
    <lineage>
        <taxon>Bacteria</taxon>
        <taxon>Pseudomonadati</taxon>
        <taxon>Bacteroidota</taxon>
        <taxon>Flavobacteriia</taxon>
        <taxon>Flavobacteriales</taxon>
        <taxon>Flavobacteriaceae</taxon>
        <taxon>Arenibacter</taxon>
    </lineage>
</organism>
<evidence type="ECO:0000313" key="4">
    <source>
        <dbReference type="EMBL" id="MBC8767873.1"/>
    </source>
</evidence>
<dbReference type="RefSeq" id="WP_187583094.1">
    <property type="nucleotide sequence ID" value="NZ_JACLHY010000005.1"/>
</dbReference>
<feature type="domain" description="Glycosyl transferase family 1" evidence="2">
    <location>
        <begin position="219"/>
        <end position="396"/>
    </location>
</feature>
<sequence length="424" mass="48344">MKILWITNPIFPELSLALGNPVPVIGGWMYGLAKDLSQKKDISLTIATSRPNVKPQHLIIKGIEYILLNGQKINTKYDSSLEVEWKKLIEKLKPDLVHIHGIEFAHGLALMNACPNLNYIISIQGLVSIISKFYLGGISNKDIRRNITLFDFFKRTSVFHEKRKFEIRGQKIENKYLLLANHVIGRTQWDQDHVKTINPKAYYHFCNESLRDEFYSSPKWQFHSKKNHSIFLSQASYPIKGLHQVLHAVNLLKNQFPNIQIQVAGDDITRTDSATDKLRLSGYGKYIKGLIKKYNLYSNIKFLGYLDGRAMAQEYLKSHIFICPSSIENSPNSLGEAQILGVPSIASYVGGVPDMIDPGENGLLYRFEEIEMLAQRIKDIFENDKLAVKLSEGGIKSATKRHDRSVNMQRTLDIYRNVISLGNH</sequence>
<comment type="caution">
    <text evidence="4">The sequence shown here is derived from an EMBL/GenBank/DDBJ whole genome shotgun (WGS) entry which is preliminary data.</text>
</comment>
<evidence type="ECO:0000256" key="1">
    <source>
        <dbReference type="ARBA" id="ARBA00022679"/>
    </source>
</evidence>
<dbReference type="SUPFAM" id="SSF53756">
    <property type="entry name" value="UDP-Glycosyltransferase/glycogen phosphorylase"/>
    <property type="match status" value="1"/>
</dbReference>
<keyword evidence="5" id="KW-1185">Reference proteome</keyword>
<dbReference type="PANTHER" id="PTHR46401:SF2">
    <property type="entry name" value="GLYCOSYLTRANSFERASE WBBK-RELATED"/>
    <property type="match status" value="1"/>
</dbReference>
<dbReference type="Pfam" id="PF13477">
    <property type="entry name" value="Glyco_trans_4_2"/>
    <property type="match status" value="1"/>
</dbReference>
<dbReference type="InterPro" id="IPR028098">
    <property type="entry name" value="Glyco_trans_4-like_N"/>
</dbReference>
<proteinExistence type="predicted"/>
<feature type="domain" description="Glycosyltransferase subfamily 4-like N-terminal" evidence="3">
    <location>
        <begin position="38"/>
        <end position="125"/>
    </location>
</feature>
<dbReference type="EMBL" id="JACLHY010000005">
    <property type="protein sequence ID" value="MBC8767873.1"/>
    <property type="molecule type" value="Genomic_DNA"/>
</dbReference>